<feature type="domain" description="BIG2" evidence="2">
    <location>
        <begin position="111"/>
        <end position="174"/>
    </location>
</feature>
<feature type="signal peptide" evidence="1">
    <location>
        <begin position="1"/>
        <end position="20"/>
    </location>
</feature>
<evidence type="ECO:0000313" key="3">
    <source>
        <dbReference type="EMBL" id="OGF10456.1"/>
    </source>
</evidence>
<dbReference type="Proteomes" id="UP000177230">
    <property type="component" value="Unassembled WGS sequence"/>
</dbReference>
<evidence type="ECO:0000313" key="4">
    <source>
        <dbReference type="Proteomes" id="UP000177230"/>
    </source>
</evidence>
<name>A0A1F5R7N4_9BACT</name>
<sequence length="559" mass="59379">MKKMHLLLVPWLLISSAALPAAGLQVWPNPAEVQVNAAIAFTVQGLEPGGSLSWEIIPASLGNIDQSGLFTASGKPGRGMVRAIAKSKDGRTMLGHAMIKVLGSKPGRLTVSVSPSRAEIKIGETLRFTARIVMPDENIKTEWLVIPNDLGTIDARGSFTAEGAGKGRIVALAKGPGKYGLGQAQISVRPSGKVSDLSVVVSPKRIKLQPKNRIRLAVQVQDPEGKTVPARIRYLLSPPELGTIDQDGNFTAGEKAGLGVIKVEAASGQAYGSDRVFVIVSEKSSRYQIKIKPSQVVLEGKSSVKFEVEVWDENGSPVIPPALDWKLIPEGLGSITPQGLFTAGDRTLSGKIVVQLPAEFDRSRDAASVKIQNQRRNTIRINPPKASLKPGQMLQFSAVINDSRGNPAGDQRITWKLQPENLGIITPQGLFTAGAAARSGLIIAELPQEFGVGRAIAPVSVSSYQVKINAPPNQYNIHSGEQVAFAASVRDANGNDLSGSAFFEWEAKSSVAGFGNIDQNSGLFHAGQPSKLPADGYIMVRVSINGLPAGTDGIKITIR</sequence>
<comment type="caution">
    <text evidence="3">The sequence shown here is derived from an EMBL/GenBank/DDBJ whole genome shotgun (WGS) entry which is preliminary data.</text>
</comment>
<proteinExistence type="predicted"/>
<protein>
    <recommendedName>
        <fullName evidence="2">BIG2 domain-containing protein</fullName>
    </recommendedName>
</protein>
<accession>A0A1F5R7N4</accession>
<reference evidence="3 4" key="1">
    <citation type="journal article" date="2016" name="Nat. Commun.">
        <title>Thousands of microbial genomes shed light on interconnected biogeochemical processes in an aquifer system.</title>
        <authorList>
            <person name="Anantharaman K."/>
            <person name="Brown C.T."/>
            <person name="Hug L.A."/>
            <person name="Sharon I."/>
            <person name="Castelle C.J."/>
            <person name="Probst A.J."/>
            <person name="Thomas B.C."/>
            <person name="Singh A."/>
            <person name="Wilkins M.J."/>
            <person name="Karaoz U."/>
            <person name="Brodie E.L."/>
            <person name="Williams K.H."/>
            <person name="Hubbard S.S."/>
            <person name="Banfield J.F."/>
        </authorList>
    </citation>
    <scope>NUCLEOTIDE SEQUENCE [LARGE SCALE GENOMIC DNA]</scope>
</reference>
<dbReference type="AlphaFoldDB" id="A0A1F5R7N4"/>
<dbReference type="Pfam" id="PF02368">
    <property type="entry name" value="Big_2"/>
    <property type="match status" value="1"/>
</dbReference>
<keyword evidence="1" id="KW-0732">Signal</keyword>
<feature type="chain" id="PRO_5009520619" description="BIG2 domain-containing protein" evidence="1">
    <location>
        <begin position="21"/>
        <end position="559"/>
    </location>
</feature>
<evidence type="ECO:0000259" key="2">
    <source>
        <dbReference type="Pfam" id="PF02368"/>
    </source>
</evidence>
<dbReference type="InterPro" id="IPR003343">
    <property type="entry name" value="Big_2"/>
</dbReference>
<organism evidence="3 4">
    <name type="scientific">Candidatus Edwardsbacteria bacterium GWF2_54_11</name>
    <dbReference type="NCBI Taxonomy" id="1817851"/>
    <lineage>
        <taxon>Bacteria</taxon>
        <taxon>Candidatus Edwardsiibacteriota</taxon>
    </lineage>
</organism>
<dbReference type="EMBL" id="MFFM01000038">
    <property type="protein sequence ID" value="OGF10456.1"/>
    <property type="molecule type" value="Genomic_DNA"/>
</dbReference>
<gene>
    <name evidence="3" type="ORF">A2024_08870</name>
</gene>
<evidence type="ECO:0000256" key="1">
    <source>
        <dbReference type="SAM" id="SignalP"/>
    </source>
</evidence>